<comment type="pathway">
    <text evidence="1 6">Protein modification; peptidyl-diphthamide biosynthesis.</text>
</comment>
<dbReference type="Gene3D" id="3.90.1490.10">
    <property type="entry name" value="putative n-type atp pyrophosphatase, domain 2"/>
    <property type="match status" value="1"/>
</dbReference>
<comment type="catalytic activity">
    <reaction evidence="5 6">
        <text>diphthine-[translation elongation factor 2] + NH4(+) + ATP = diphthamide-[translation elongation factor 2] + AMP + diphosphate + H(+)</text>
        <dbReference type="Rhea" id="RHEA:19753"/>
        <dbReference type="Rhea" id="RHEA-COMP:10172"/>
        <dbReference type="Rhea" id="RHEA-COMP:10174"/>
        <dbReference type="ChEBI" id="CHEBI:15378"/>
        <dbReference type="ChEBI" id="CHEBI:16692"/>
        <dbReference type="ChEBI" id="CHEBI:28938"/>
        <dbReference type="ChEBI" id="CHEBI:30616"/>
        <dbReference type="ChEBI" id="CHEBI:33019"/>
        <dbReference type="ChEBI" id="CHEBI:82696"/>
        <dbReference type="ChEBI" id="CHEBI:456215"/>
        <dbReference type="EC" id="6.3.1.14"/>
    </reaction>
</comment>
<evidence type="ECO:0000256" key="3">
    <source>
        <dbReference type="ARBA" id="ARBA00012089"/>
    </source>
</evidence>
<evidence type="ECO:0000256" key="6">
    <source>
        <dbReference type="PIRNR" id="PIRNR039123"/>
    </source>
</evidence>
<dbReference type="PIRSF" id="PIRSF039123">
    <property type="entry name" value="Diphthamide_synthase"/>
    <property type="match status" value="1"/>
</dbReference>
<evidence type="ECO:0000313" key="9">
    <source>
        <dbReference type="Proteomes" id="UP001303046"/>
    </source>
</evidence>
<dbReference type="EC" id="6.3.1.14" evidence="3 6"/>
<dbReference type="InterPro" id="IPR002761">
    <property type="entry name" value="Diphthami_syn_dom"/>
</dbReference>
<dbReference type="NCBIfam" id="TIGR00290">
    <property type="entry name" value="MJ0570_dom"/>
    <property type="match status" value="1"/>
</dbReference>
<feature type="domain" description="Diphthamide synthase" evidence="7">
    <location>
        <begin position="1"/>
        <end position="227"/>
    </location>
</feature>
<comment type="function">
    <text evidence="6">Amidase that catalyzes the last step of diphthamide biosynthesis using ammonium and ATP.</text>
</comment>
<dbReference type="Gene3D" id="3.40.50.620">
    <property type="entry name" value="HUPs"/>
    <property type="match status" value="1"/>
</dbReference>
<dbReference type="Proteomes" id="UP001303046">
    <property type="component" value="Unassembled WGS sequence"/>
</dbReference>
<evidence type="ECO:0000313" key="8">
    <source>
        <dbReference type="EMBL" id="KAK6731944.1"/>
    </source>
</evidence>
<accession>A0ABR1C039</accession>
<keyword evidence="6" id="KW-0547">Nucleotide-binding</keyword>
<dbReference type="CDD" id="cd01994">
    <property type="entry name" value="AANH_PF0828-like"/>
    <property type="match status" value="1"/>
</dbReference>
<dbReference type="InterPro" id="IPR014729">
    <property type="entry name" value="Rossmann-like_a/b/a_fold"/>
</dbReference>
<organism evidence="8 9">
    <name type="scientific">Necator americanus</name>
    <name type="common">Human hookworm</name>
    <dbReference type="NCBI Taxonomy" id="51031"/>
    <lineage>
        <taxon>Eukaryota</taxon>
        <taxon>Metazoa</taxon>
        <taxon>Ecdysozoa</taxon>
        <taxon>Nematoda</taxon>
        <taxon>Chromadorea</taxon>
        <taxon>Rhabditida</taxon>
        <taxon>Rhabditina</taxon>
        <taxon>Rhabditomorpha</taxon>
        <taxon>Strongyloidea</taxon>
        <taxon>Ancylostomatidae</taxon>
        <taxon>Bunostominae</taxon>
        <taxon>Necator</taxon>
    </lineage>
</organism>
<dbReference type="PANTHER" id="PTHR12196">
    <property type="entry name" value="DOMAIN OF UNKNOWN FUNCTION 71 DUF71 -CONTAINING PROTEIN"/>
    <property type="match status" value="1"/>
</dbReference>
<protein>
    <recommendedName>
        <fullName evidence="4 6">Diphthine--ammonia ligase</fullName>
        <ecNumber evidence="3 6">6.3.1.14</ecNumber>
    </recommendedName>
</protein>
<evidence type="ECO:0000256" key="4">
    <source>
        <dbReference type="ARBA" id="ARBA00018426"/>
    </source>
</evidence>
<evidence type="ECO:0000256" key="5">
    <source>
        <dbReference type="ARBA" id="ARBA00048108"/>
    </source>
</evidence>
<evidence type="ECO:0000256" key="2">
    <source>
        <dbReference type="ARBA" id="ARBA00008496"/>
    </source>
</evidence>
<comment type="caution">
    <text evidence="8">The sequence shown here is derived from an EMBL/GenBank/DDBJ whole genome shotgun (WGS) entry which is preliminary data.</text>
</comment>
<dbReference type="InterPro" id="IPR030662">
    <property type="entry name" value="DPH6/MJ0570"/>
</dbReference>
<dbReference type="Pfam" id="PF01902">
    <property type="entry name" value="Diphthami_syn_2"/>
    <property type="match status" value="1"/>
</dbReference>
<comment type="similarity">
    <text evidence="2 6">Belongs to the Diphthine--ammonia ligase family.</text>
</comment>
<dbReference type="EMBL" id="JAVFWL010000001">
    <property type="protein sequence ID" value="KAK6731944.1"/>
    <property type="molecule type" value="Genomic_DNA"/>
</dbReference>
<keyword evidence="6" id="KW-0067">ATP-binding</keyword>
<evidence type="ECO:0000256" key="1">
    <source>
        <dbReference type="ARBA" id="ARBA00005156"/>
    </source>
</evidence>
<dbReference type="PANTHER" id="PTHR12196:SF2">
    <property type="entry name" value="DIPHTHINE--AMMONIA LIGASE"/>
    <property type="match status" value="1"/>
</dbReference>
<dbReference type="SUPFAM" id="SSF52402">
    <property type="entry name" value="Adenine nucleotide alpha hydrolases-like"/>
    <property type="match status" value="1"/>
</dbReference>
<proteinExistence type="inferred from homology"/>
<reference evidence="8 9" key="1">
    <citation type="submission" date="2023-08" db="EMBL/GenBank/DDBJ databases">
        <title>A Necator americanus chromosomal reference genome.</title>
        <authorList>
            <person name="Ilik V."/>
            <person name="Petrzelkova K.J."/>
            <person name="Pardy F."/>
            <person name="Fuh T."/>
            <person name="Niatou-Singa F.S."/>
            <person name="Gouil Q."/>
            <person name="Baker L."/>
            <person name="Ritchie M.E."/>
            <person name="Jex A.R."/>
            <person name="Gazzola D."/>
            <person name="Li H."/>
            <person name="Toshio Fujiwara R."/>
            <person name="Zhan B."/>
            <person name="Aroian R.V."/>
            <person name="Pafco B."/>
            <person name="Schwarz E.M."/>
        </authorList>
    </citation>
    <scope>NUCLEOTIDE SEQUENCE [LARGE SCALE GENOMIC DNA]</scope>
    <source>
        <strain evidence="8 9">Aroian</strain>
        <tissue evidence="8">Whole animal</tissue>
    </source>
</reference>
<gene>
    <name evidence="8" type="primary">Necator_chrI.g4166</name>
    <name evidence="8" type="ORF">RB195_008037</name>
</gene>
<keyword evidence="9" id="KW-1185">Reference proteome</keyword>
<evidence type="ECO:0000259" key="7">
    <source>
        <dbReference type="Pfam" id="PF01902"/>
    </source>
</evidence>
<keyword evidence="6" id="KW-0436">Ligase</keyword>
<name>A0ABR1C039_NECAM</name>
<sequence length="269" mass="30179">MEVVGLVSGGKDSCYNMMCAVNAGHRIVALANLHPGDRGELDSYMYQSVGSEGVHMIADAMRLPLYRAEIRGKPVNQDYDYSLTVGDEVEDLYELLKLVKEHHPSLQGVSVGAILSSYQKLRVEDVCRRLNLTPLCYLWERDQKDLLREMISNGLDAIVVKVAAIGLNRSHVGRKLSEIESTLNLLHTKYGVHPCGEGGEYETFVLDCPLFCKAIVIDESEIVTHQKDPITPVLYLRLLKLRLSVQNDTKNGTARFRQHLEPRDPITSM</sequence>